<evidence type="ECO:0008006" key="3">
    <source>
        <dbReference type="Google" id="ProtNLM"/>
    </source>
</evidence>
<evidence type="ECO:0000313" key="1">
    <source>
        <dbReference type="EMBL" id="KAJ1922566.1"/>
    </source>
</evidence>
<evidence type="ECO:0000313" key="2">
    <source>
        <dbReference type="Proteomes" id="UP001150569"/>
    </source>
</evidence>
<proteinExistence type="predicted"/>
<dbReference type="GO" id="GO:0032543">
    <property type="term" value="P:mitochondrial translation"/>
    <property type="evidence" value="ECO:0007669"/>
    <property type="project" value="InterPro"/>
</dbReference>
<dbReference type="GO" id="GO:0003735">
    <property type="term" value="F:structural constituent of ribosome"/>
    <property type="evidence" value="ECO:0007669"/>
    <property type="project" value="InterPro"/>
</dbReference>
<organism evidence="1 2">
    <name type="scientific">Tieghemiomyces parasiticus</name>
    <dbReference type="NCBI Taxonomy" id="78921"/>
    <lineage>
        <taxon>Eukaryota</taxon>
        <taxon>Fungi</taxon>
        <taxon>Fungi incertae sedis</taxon>
        <taxon>Zoopagomycota</taxon>
        <taxon>Kickxellomycotina</taxon>
        <taxon>Dimargaritomycetes</taxon>
        <taxon>Dimargaritales</taxon>
        <taxon>Dimargaritaceae</taxon>
        <taxon>Tieghemiomyces</taxon>
    </lineage>
</organism>
<dbReference type="Proteomes" id="UP001150569">
    <property type="component" value="Unassembled WGS sequence"/>
</dbReference>
<comment type="caution">
    <text evidence="1">The sequence shown here is derived from an EMBL/GenBank/DDBJ whole genome shotgun (WGS) entry which is preliminary data.</text>
</comment>
<name>A0A9W8DXL1_9FUNG</name>
<protein>
    <recommendedName>
        <fullName evidence="3">37S ribosomal protein mrp10, mitochondrial</fullName>
    </recommendedName>
</protein>
<sequence>MRIDKLKVNKQKVIAATPCTIEMASLMSCWATRGIDDRHCSTVAKSLIDCMNQPKAPARRANNINYHLARLGKFVL</sequence>
<dbReference type="InterPro" id="IPR017264">
    <property type="entry name" value="Ribosomal_mS37_fun"/>
</dbReference>
<gene>
    <name evidence="1" type="ORF">IWQ60_006432</name>
</gene>
<dbReference type="PANTHER" id="PTHR28066:SF1">
    <property type="entry name" value="SMALL RIBOSOMAL SUBUNIT PROTEIN MS37"/>
    <property type="match status" value="1"/>
</dbReference>
<dbReference type="OrthoDB" id="2210at2759"/>
<dbReference type="PANTHER" id="PTHR28066">
    <property type="entry name" value="37S RIBOSOMAL PROTEIN MRP10, MITOCHONDRIAL"/>
    <property type="match status" value="1"/>
</dbReference>
<dbReference type="AlphaFoldDB" id="A0A9W8DXL1"/>
<dbReference type="EMBL" id="JANBPT010000387">
    <property type="protein sequence ID" value="KAJ1922566.1"/>
    <property type="molecule type" value="Genomic_DNA"/>
</dbReference>
<accession>A0A9W8DXL1</accession>
<keyword evidence="2" id="KW-1185">Reference proteome</keyword>
<reference evidence="1" key="1">
    <citation type="submission" date="2022-07" db="EMBL/GenBank/DDBJ databases">
        <title>Phylogenomic reconstructions and comparative analyses of Kickxellomycotina fungi.</title>
        <authorList>
            <person name="Reynolds N.K."/>
            <person name="Stajich J.E."/>
            <person name="Barry K."/>
            <person name="Grigoriev I.V."/>
            <person name="Crous P."/>
            <person name="Smith M.E."/>
        </authorList>
    </citation>
    <scope>NUCLEOTIDE SEQUENCE</scope>
    <source>
        <strain evidence="1">RSA 861</strain>
    </source>
</reference>
<dbReference type="GO" id="GO:0005763">
    <property type="term" value="C:mitochondrial small ribosomal subunit"/>
    <property type="evidence" value="ECO:0007669"/>
    <property type="project" value="TreeGrafter"/>
</dbReference>